<reference evidence="3 4" key="1">
    <citation type="submission" date="2020-10" db="EMBL/GenBank/DDBJ databases">
        <title>Sequencing the genomes of 1000 actinobacteria strains.</title>
        <authorList>
            <person name="Klenk H.-P."/>
        </authorList>
    </citation>
    <scope>NUCLEOTIDE SEQUENCE [LARGE SCALE GENOMIC DNA]</scope>
    <source>
        <strain evidence="3 4">DSM 46744</strain>
    </source>
</reference>
<dbReference type="SUPFAM" id="SSF160631">
    <property type="entry name" value="SMI1/KNR4-like"/>
    <property type="match status" value="1"/>
</dbReference>
<gene>
    <name evidence="3" type="ORF">H4W34_000614</name>
</gene>
<feature type="region of interest" description="Disordered" evidence="1">
    <location>
        <begin position="1"/>
        <end position="23"/>
    </location>
</feature>
<evidence type="ECO:0000256" key="1">
    <source>
        <dbReference type="SAM" id="MobiDB-lite"/>
    </source>
</evidence>
<dbReference type="InterPro" id="IPR037883">
    <property type="entry name" value="Knr4/Smi1-like_sf"/>
</dbReference>
<dbReference type="SMART" id="SM00860">
    <property type="entry name" value="SMI1_KNR4"/>
    <property type="match status" value="1"/>
</dbReference>
<organism evidence="3 4">
    <name type="scientific">Actinomadura algeriensis</name>
    <dbReference type="NCBI Taxonomy" id="1679523"/>
    <lineage>
        <taxon>Bacteria</taxon>
        <taxon>Bacillati</taxon>
        <taxon>Actinomycetota</taxon>
        <taxon>Actinomycetes</taxon>
        <taxon>Streptosporangiales</taxon>
        <taxon>Thermomonosporaceae</taxon>
        <taxon>Actinomadura</taxon>
    </lineage>
</organism>
<dbReference type="InterPro" id="IPR018958">
    <property type="entry name" value="Knr4/Smi1-like_dom"/>
</dbReference>
<protein>
    <recommendedName>
        <fullName evidence="2">Knr4/Smi1-like domain-containing protein</fullName>
    </recommendedName>
</protein>
<proteinExistence type="predicted"/>
<name>A0ABR9JJQ2_9ACTN</name>
<evidence type="ECO:0000313" key="4">
    <source>
        <dbReference type="Proteomes" id="UP000627838"/>
    </source>
</evidence>
<comment type="caution">
    <text evidence="3">The sequence shown here is derived from an EMBL/GenBank/DDBJ whole genome shotgun (WGS) entry which is preliminary data.</text>
</comment>
<feature type="compositionally biased region" description="Basic and acidic residues" evidence="1">
    <location>
        <begin position="1"/>
        <end position="15"/>
    </location>
</feature>
<dbReference type="Gene3D" id="3.40.1580.10">
    <property type="entry name" value="SMI1/KNR4-like"/>
    <property type="match status" value="1"/>
</dbReference>
<feature type="domain" description="Knr4/Smi1-like" evidence="2">
    <location>
        <begin position="18"/>
        <end position="133"/>
    </location>
</feature>
<dbReference type="EMBL" id="JADBDZ010000001">
    <property type="protein sequence ID" value="MBE1530781.1"/>
    <property type="molecule type" value="Genomic_DNA"/>
</dbReference>
<evidence type="ECO:0000313" key="3">
    <source>
        <dbReference type="EMBL" id="MBE1530781.1"/>
    </source>
</evidence>
<sequence>MWRELAERTYPETEFHPPVGDPALDAAERRLGAPLPPELRDLLRETDGLLGPYGLDVVWSLERIVEENLAFRTDESFAELYLPFDTLLFFGDNGGGDQFAFVRTPPRDDVLVWDHETDERFTVAPGLRSYVERAVPGGGDWYRD</sequence>
<dbReference type="RefSeq" id="WP_192757747.1">
    <property type="nucleotide sequence ID" value="NZ_JADBDZ010000001.1"/>
</dbReference>
<dbReference type="Pfam" id="PF09346">
    <property type="entry name" value="SMI1_KNR4"/>
    <property type="match status" value="1"/>
</dbReference>
<keyword evidence="4" id="KW-1185">Reference proteome</keyword>
<accession>A0ABR9JJQ2</accession>
<evidence type="ECO:0000259" key="2">
    <source>
        <dbReference type="SMART" id="SM00860"/>
    </source>
</evidence>
<dbReference type="Proteomes" id="UP000627838">
    <property type="component" value="Unassembled WGS sequence"/>
</dbReference>